<protein>
    <submittedName>
        <fullName evidence="8">G3E family GTPase</fullName>
    </submittedName>
</protein>
<dbReference type="AlphaFoldDB" id="A0A495VAG9"/>
<keyword evidence="1" id="KW-0547">Nucleotide-binding</keyword>
<dbReference type="InterPro" id="IPR047920">
    <property type="entry name" value="ZigA-like"/>
</dbReference>
<evidence type="ECO:0000313" key="8">
    <source>
        <dbReference type="EMBL" id="RKT45455.1"/>
    </source>
</evidence>
<dbReference type="EMBL" id="RBXL01000001">
    <property type="protein sequence ID" value="RKT45455.1"/>
    <property type="molecule type" value="Genomic_DNA"/>
</dbReference>
<organism evidence="8 9">
    <name type="scientific">Thiocapsa rosea</name>
    <dbReference type="NCBI Taxonomy" id="69360"/>
    <lineage>
        <taxon>Bacteria</taxon>
        <taxon>Pseudomonadati</taxon>
        <taxon>Pseudomonadota</taxon>
        <taxon>Gammaproteobacteria</taxon>
        <taxon>Chromatiales</taxon>
        <taxon>Chromatiaceae</taxon>
        <taxon>Thiocapsa</taxon>
    </lineage>
</organism>
<evidence type="ECO:0000256" key="1">
    <source>
        <dbReference type="ARBA" id="ARBA00022741"/>
    </source>
</evidence>
<comment type="similarity">
    <text evidence="4">Belongs to the SIMIBI class G3E GTPase family. ZNG1 subfamily.</text>
</comment>
<dbReference type="InterPro" id="IPR003495">
    <property type="entry name" value="CobW/HypB/UreG_nucleotide-bd"/>
</dbReference>
<dbReference type="Pfam" id="PF07683">
    <property type="entry name" value="CobW_C"/>
    <property type="match status" value="1"/>
</dbReference>
<evidence type="ECO:0000256" key="5">
    <source>
        <dbReference type="ARBA" id="ARBA00045658"/>
    </source>
</evidence>
<proteinExistence type="inferred from homology"/>
<dbReference type="InterPro" id="IPR036627">
    <property type="entry name" value="CobW-likC_sf"/>
</dbReference>
<dbReference type="Pfam" id="PF02492">
    <property type="entry name" value="cobW"/>
    <property type="match status" value="1"/>
</dbReference>
<dbReference type="CDD" id="cd03112">
    <property type="entry name" value="CobW-like"/>
    <property type="match status" value="1"/>
</dbReference>
<evidence type="ECO:0000256" key="4">
    <source>
        <dbReference type="ARBA" id="ARBA00034320"/>
    </source>
</evidence>
<dbReference type="SUPFAM" id="SSF52540">
    <property type="entry name" value="P-loop containing nucleoside triphosphate hydrolases"/>
    <property type="match status" value="1"/>
</dbReference>
<evidence type="ECO:0000256" key="2">
    <source>
        <dbReference type="ARBA" id="ARBA00022801"/>
    </source>
</evidence>
<accession>A0A495VAG9</accession>
<dbReference type="PANTHER" id="PTHR43603">
    <property type="entry name" value="COBW DOMAIN-CONTAINING PROTEIN DDB_G0274527"/>
    <property type="match status" value="1"/>
</dbReference>
<dbReference type="InterPro" id="IPR051927">
    <property type="entry name" value="Zn_Chap_cDPG_Synth"/>
</dbReference>
<dbReference type="Proteomes" id="UP000274556">
    <property type="component" value="Unassembled WGS sequence"/>
</dbReference>
<evidence type="ECO:0000313" key="9">
    <source>
        <dbReference type="Proteomes" id="UP000274556"/>
    </source>
</evidence>
<comment type="catalytic activity">
    <reaction evidence="6">
        <text>GTP + H2O = GDP + phosphate + H(+)</text>
        <dbReference type="Rhea" id="RHEA:19669"/>
        <dbReference type="ChEBI" id="CHEBI:15377"/>
        <dbReference type="ChEBI" id="CHEBI:15378"/>
        <dbReference type="ChEBI" id="CHEBI:37565"/>
        <dbReference type="ChEBI" id="CHEBI:43474"/>
        <dbReference type="ChEBI" id="CHEBI:58189"/>
    </reaction>
    <physiologicalReaction direction="left-to-right" evidence="6">
        <dbReference type="Rhea" id="RHEA:19670"/>
    </physiologicalReaction>
</comment>
<dbReference type="SMART" id="SM00833">
    <property type="entry name" value="CobW_C"/>
    <property type="match status" value="1"/>
</dbReference>
<dbReference type="InterPro" id="IPR011629">
    <property type="entry name" value="CobW-like_C"/>
</dbReference>
<gene>
    <name evidence="8" type="ORF">BDD21_2911</name>
</gene>
<feature type="domain" description="CobW C-terminal" evidence="7">
    <location>
        <begin position="261"/>
        <end position="377"/>
    </location>
</feature>
<keyword evidence="2" id="KW-0378">Hydrolase</keyword>
<dbReference type="GO" id="GO:0016787">
    <property type="term" value="F:hydrolase activity"/>
    <property type="evidence" value="ECO:0007669"/>
    <property type="project" value="UniProtKB-KW"/>
</dbReference>
<dbReference type="Gene3D" id="3.40.50.300">
    <property type="entry name" value="P-loop containing nucleotide triphosphate hydrolases"/>
    <property type="match status" value="1"/>
</dbReference>
<dbReference type="PANTHER" id="PTHR43603:SF1">
    <property type="entry name" value="ZINC-REGULATED GTPASE METALLOPROTEIN ACTIVATOR 1"/>
    <property type="match status" value="1"/>
</dbReference>
<dbReference type="RefSeq" id="WP_120797726.1">
    <property type="nucleotide sequence ID" value="NZ_RBXL01000001.1"/>
</dbReference>
<dbReference type="OrthoDB" id="9808822at2"/>
<dbReference type="GO" id="GO:0000166">
    <property type="term" value="F:nucleotide binding"/>
    <property type="evidence" value="ECO:0007669"/>
    <property type="project" value="UniProtKB-KW"/>
</dbReference>
<dbReference type="Gene3D" id="3.30.1220.10">
    <property type="entry name" value="CobW-like, C-terminal domain"/>
    <property type="match status" value="1"/>
</dbReference>
<comment type="caution">
    <text evidence="8">The sequence shown here is derived from an EMBL/GenBank/DDBJ whole genome shotgun (WGS) entry which is preliminary data.</text>
</comment>
<sequence length="406" mass="44922">MTPSNSDARLPVTVLSGFLGAGKTTLLNHILNNREGRRVAVIVNDMSEVNIDAALVDREVTLSRGEERLVEMTNGCICCTLREDLLEEVASLARAGRFDVLVIESTGISEPLPVAETFTFRDATGESLSDLARLDTLVTVVDAVAFPADLESADDLADRGESLGADDVRALSELLIDQVEFADVIIVNKIDLIGSAERERLIHALRQLNRHARILPAVLGQVPLEEVIDTGRFDFARAADAPGWLAELRGTHTPETEEYGVGSLVYRARRPFHPGRFHAAMQEDWPGNLLRSKGFFWLASRLDWAGEWSQAGGLVRHGPAGLWWDAAPREHWPEDPAQRARIEADFDGPFGDRRQEIVFIGQHLDAPQMRARLDACLLDDAEMALGPDGWRWLPDPFPAWTRGAEE</sequence>
<keyword evidence="3" id="KW-0143">Chaperone</keyword>
<dbReference type="NCBIfam" id="NF038288">
    <property type="entry name" value="chaper_GTP_ZigA"/>
    <property type="match status" value="1"/>
</dbReference>
<evidence type="ECO:0000256" key="6">
    <source>
        <dbReference type="ARBA" id="ARBA00049117"/>
    </source>
</evidence>
<keyword evidence="9" id="KW-1185">Reference proteome</keyword>
<evidence type="ECO:0000259" key="7">
    <source>
        <dbReference type="SMART" id="SM00833"/>
    </source>
</evidence>
<dbReference type="InterPro" id="IPR027417">
    <property type="entry name" value="P-loop_NTPase"/>
</dbReference>
<name>A0A495VAG9_9GAMM</name>
<comment type="function">
    <text evidence="5">Zinc chaperone that directly transfers zinc cofactor to target proteins, thereby activating them. Zinc is transferred from the CXCC motif in the GTPase domain to the zinc binding site in target proteins in a process requiring GTP hydrolysis.</text>
</comment>
<evidence type="ECO:0000256" key="3">
    <source>
        <dbReference type="ARBA" id="ARBA00023186"/>
    </source>
</evidence>
<reference evidence="8 9" key="1">
    <citation type="submission" date="2018-10" db="EMBL/GenBank/DDBJ databases">
        <title>Genomic Encyclopedia of Archaeal and Bacterial Type Strains, Phase II (KMG-II): from individual species to whole genera.</title>
        <authorList>
            <person name="Goeker M."/>
        </authorList>
    </citation>
    <scope>NUCLEOTIDE SEQUENCE [LARGE SCALE GENOMIC DNA]</scope>
    <source>
        <strain evidence="8 9">DSM 235</strain>
    </source>
</reference>